<evidence type="ECO:0000313" key="5">
    <source>
        <dbReference type="EMBL" id="USI71476.1"/>
    </source>
</evidence>
<proteinExistence type="predicted"/>
<dbReference type="InterPro" id="IPR057102">
    <property type="entry name" value="NCTSP_N"/>
</dbReference>
<dbReference type="EMBL" id="CP084930">
    <property type="protein sequence ID" value="USI71476.1"/>
    <property type="molecule type" value="Genomic_DNA"/>
</dbReference>
<gene>
    <name evidence="5" type="ORF">LHA26_08990</name>
</gene>
<feature type="region of interest" description="Disordered" evidence="1">
    <location>
        <begin position="652"/>
        <end position="673"/>
    </location>
</feature>
<evidence type="ECO:0000256" key="1">
    <source>
        <dbReference type="SAM" id="MobiDB-lite"/>
    </source>
</evidence>
<evidence type="ECO:0000259" key="3">
    <source>
        <dbReference type="Pfam" id="PF23844"/>
    </source>
</evidence>
<evidence type="ECO:0000313" key="6">
    <source>
        <dbReference type="Proteomes" id="UP001056937"/>
    </source>
</evidence>
<dbReference type="RefSeq" id="WP_252165289.1">
    <property type="nucleotide sequence ID" value="NZ_CP084930.1"/>
</dbReference>
<evidence type="ECO:0000259" key="2">
    <source>
        <dbReference type="Pfam" id="PF09343"/>
    </source>
</evidence>
<reference evidence="5" key="1">
    <citation type="journal article" date="2022" name="Toxins">
        <title>Genomic Analysis of Sphingopyxis sp. USTB-05 for Biodegrading Cyanobacterial Hepatotoxins.</title>
        <authorList>
            <person name="Liu C."/>
            <person name="Xu Q."/>
            <person name="Zhao Z."/>
            <person name="Zhang H."/>
            <person name="Liu X."/>
            <person name="Yin C."/>
            <person name="Liu Y."/>
            <person name="Yan H."/>
        </authorList>
    </citation>
    <scope>NUCLEOTIDE SEQUENCE</scope>
    <source>
        <strain evidence="5">NBD5</strain>
    </source>
</reference>
<dbReference type="InterPro" id="IPR011740">
    <property type="entry name" value="DUF2460"/>
</dbReference>
<feature type="domain" description="Non-contractile tail sheath TIM barrel" evidence="4">
    <location>
        <begin position="214"/>
        <end position="558"/>
    </location>
</feature>
<dbReference type="InterPro" id="IPR057122">
    <property type="entry name" value="TIM-barrel_NCTSP"/>
</dbReference>
<accession>A0ABY4X3P4</accession>
<dbReference type="Pfam" id="PF23844">
    <property type="entry name" value="NCTSP_N"/>
    <property type="match status" value="1"/>
</dbReference>
<keyword evidence="6" id="KW-1185">Reference proteome</keyword>
<dbReference type="Pfam" id="PF09343">
    <property type="entry name" value="DUF2460"/>
    <property type="match status" value="1"/>
</dbReference>
<feature type="domain" description="DUF2460" evidence="2">
    <location>
        <begin position="572"/>
        <end position="773"/>
    </location>
</feature>
<feature type="domain" description="Non-contractile tail sheath N-terminal" evidence="3">
    <location>
        <begin position="22"/>
        <end position="209"/>
    </location>
</feature>
<name>A0ABY4X3P4_9SPHN</name>
<organism evidence="5 6">
    <name type="scientific">Sphingomonas morindae</name>
    <dbReference type="NCBI Taxonomy" id="1541170"/>
    <lineage>
        <taxon>Bacteria</taxon>
        <taxon>Pseudomonadati</taxon>
        <taxon>Pseudomonadota</taxon>
        <taxon>Alphaproteobacteria</taxon>
        <taxon>Sphingomonadales</taxon>
        <taxon>Sphingomonadaceae</taxon>
        <taxon>Sphingomonas</taxon>
    </lineage>
</organism>
<dbReference type="NCBIfam" id="TIGR02217">
    <property type="entry name" value="chp_TIGR02217"/>
    <property type="match status" value="1"/>
</dbReference>
<sequence>MGHWLADAEAAARAQAQGGWLRRFDPRYWTVDFPRPMMAGVVTTAVDALRVEALFYNRDDLAGLIWEAEDRRDHPLLRYETARDFRGVTLRFRWRSRGLKPLDAVHGPTLTLEGRDPEGRARAWYVRLWNYARGTPEDAEIRLDFAALAAGWTPGEGEGAYAGDLDRIMVSLAAPGYDAKPGRLAAPAEAWLELSGLRCDGPGAVLARGDAWLPPHGAGIATGYDDGYNQTPARLIGQIEALGYRGAICHYIGMSHYFRLRPDGVALRADEAAPVLNGPCRMWHADLLRRAAAAGLEVILSLSYEMLEAHCWEAWKQRFADGSPALTGWQPPSALLSPAHPGAMAYLQAVARALASLAVAAGVPVRVQIGEPWWWVRADGAIALHDAAARAVLGREAATVTQVRGAPPAAALAVLDRAGALLAASTAALRDAVKAVAPEAETLLLVYLPTLLDPATPEARRANLPAAWARPAFDRLQLEDYAWVTAGAAGASARGAEEAGARLGYPPERQDYLAGFVADAEAAAAAWPRIEAAAAAARARGVARLFVWALPQVARDGFTRFGEEEGAMDAFDEVDFPLALGREAQVAPGFSTSIVTSAAGHEQRNSAWAEARLRFDAGPGVRSEADMARLLAFFRARRGAARGFRFRDPFDSSSAADNGVPSPTDQRLGLGDGQRTDFPLLKLYGEGDPQGRRITRPVAGSVRVSLDGVERLAGWQLAPGGLIRFAAPPAPGAIVRAGYRFDVPVRFAEDRLEVNRAAFGAGIATSVPLVELREA</sequence>
<evidence type="ECO:0000259" key="4">
    <source>
        <dbReference type="Pfam" id="PF23845"/>
    </source>
</evidence>
<feature type="compositionally biased region" description="Polar residues" evidence="1">
    <location>
        <begin position="652"/>
        <end position="665"/>
    </location>
</feature>
<dbReference type="Pfam" id="PF23845">
    <property type="entry name" value="TIM-barrel_NCTSP"/>
    <property type="match status" value="1"/>
</dbReference>
<protein>
    <submittedName>
        <fullName evidence="5">DUF2460 domain-containing protein</fullName>
    </submittedName>
</protein>
<dbReference type="Proteomes" id="UP001056937">
    <property type="component" value="Chromosome 1"/>
</dbReference>